<dbReference type="NCBIfam" id="NF003417">
    <property type="entry name" value="PRK04813.1"/>
    <property type="match status" value="3"/>
</dbReference>
<protein>
    <recommendedName>
        <fullName evidence="12">Non-ribosomal peptide synthetase</fullName>
    </recommendedName>
</protein>
<dbReference type="NCBIfam" id="TIGR01733">
    <property type="entry name" value="AA-adenyl-dom"/>
    <property type="match status" value="3"/>
</dbReference>
<dbReference type="CDD" id="cd19531">
    <property type="entry name" value="LCL_NRPS-like"/>
    <property type="match status" value="2"/>
</dbReference>
<dbReference type="Gene3D" id="3.30.559.30">
    <property type="entry name" value="Nonribosomal peptide synthetase, condensation domain"/>
    <property type="match status" value="3"/>
</dbReference>
<dbReference type="SUPFAM" id="SSF53901">
    <property type="entry name" value="Thiolase-like"/>
    <property type="match status" value="2"/>
</dbReference>
<dbReference type="PANTHER" id="PTHR45527">
    <property type="entry name" value="NONRIBOSOMAL PEPTIDE SYNTHETASE"/>
    <property type="match status" value="1"/>
</dbReference>
<dbReference type="SUPFAM" id="SSF55048">
    <property type="entry name" value="Probable ACP-binding domain of malonyl-CoA ACP transacylase"/>
    <property type="match status" value="1"/>
</dbReference>
<dbReference type="PROSITE" id="PS52004">
    <property type="entry name" value="KS3_2"/>
    <property type="match status" value="2"/>
</dbReference>
<dbReference type="Gene3D" id="3.30.300.30">
    <property type="match status" value="3"/>
</dbReference>
<dbReference type="Pfam" id="PF02801">
    <property type="entry name" value="Ketoacyl-synt_C"/>
    <property type="match status" value="2"/>
</dbReference>
<dbReference type="InterPro" id="IPR014031">
    <property type="entry name" value="Ketoacyl_synth_C"/>
</dbReference>
<evidence type="ECO:0000256" key="3">
    <source>
        <dbReference type="ARBA" id="ARBA00022553"/>
    </source>
</evidence>
<dbReference type="Gene3D" id="1.10.1200.10">
    <property type="entry name" value="ACP-like"/>
    <property type="match status" value="5"/>
</dbReference>
<dbReference type="InterPro" id="IPR020841">
    <property type="entry name" value="PKS_Beta-ketoAc_synthase_dom"/>
</dbReference>
<comment type="similarity">
    <text evidence="6">In the C-terminal section; belongs to the NRP synthetase family.</text>
</comment>
<dbReference type="Gene3D" id="3.40.50.980">
    <property type="match status" value="6"/>
</dbReference>
<dbReference type="Pfam" id="PF00698">
    <property type="entry name" value="Acyl_transf_1"/>
    <property type="match status" value="1"/>
</dbReference>
<dbReference type="Pfam" id="PF00501">
    <property type="entry name" value="AMP-binding"/>
    <property type="match status" value="3"/>
</dbReference>
<dbReference type="SMART" id="SM00827">
    <property type="entry name" value="PKS_AT"/>
    <property type="match status" value="1"/>
</dbReference>
<dbReference type="InterPro" id="IPR016035">
    <property type="entry name" value="Acyl_Trfase/lysoPLipase"/>
</dbReference>
<dbReference type="SUPFAM" id="SSF56801">
    <property type="entry name" value="Acetyl-CoA synthetase-like"/>
    <property type="match status" value="3"/>
</dbReference>
<feature type="domain" description="VHS" evidence="8">
    <location>
        <begin position="4330"/>
        <end position="4411"/>
    </location>
</feature>
<keyword evidence="4" id="KW-0808">Transferase</keyword>
<evidence type="ECO:0000256" key="1">
    <source>
        <dbReference type="ARBA" id="ARBA00001957"/>
    </source>
</evidence>
<dbReference type="CDD" id="cd12117">
    <property type="entry name" value="A_NRPS_Srf_like"/>
    <property type="match status" value="1"/>
</dbReference>
<organism evidence="10 11">
    <name type="scientific">Enterococcus silesiacus</name>
    <dbReference type="NCBI Taxonomy" id="332949"/>
    <lineage>
        <taxon>Bacteria</taxon>
        <taxon>Bacillati</taxon>
        <taxon>Bacillota</taxon>
        <taxon>Bacilli</taxon>
        <taxon>Lactobacillales</taxon>
        <taxon>Enterococcaceae</taxon>
        <taxon>Enterococcus</taxon>
    </lineage>
</organism>
<dbReference type="InterPro" id="IPR032821">
    <property type="entry name" value="PKS_assoc"/>
</dbReference>
<dbReference type="SUPFAM" id="SSF52777">
    <property type="entry name" value="CoA-dependent acyltransferases"/>
    <property type="match status" value="7"/>
</dbReference>
<dbReference type="InterPro" id="IPR045851">
    <property type="entry name" value="AMP-bd_C_sf"/>
</dbReference>
<dbReference type="SMART" id="SM00823">
    <property type="entry name" value="PKS_PP"/>
    <property type="match status" value="4"/>
</dbReference>
<dbReference type="SMART" id="SM00825">
    <property type="entry name" value="PKS_KS"/>
    <property type="match status" value="2"/>
</dbReference>
<gene>
    <name evidence="10" type="ORF">ATZ33_00060</name>
</gene>
<evidence type="ECO:0000256" key="2">
    <source>
        <dbReference type="ARBA" id="ARBA00022450"/>
    </source>
</evidence>
<evidence type="ECO:0000259" key="8">
    <source>
        <dbReference type="PROSITE" id="PS50179"/>
    </source>
</evidence>
<dbReference type="PROSITE" id="PS00606">
    <property type="entry name" value="KS3_1"/>
    <property type="match status" value="1"/>
</dbReference>
<dbReference type="PROSITE" id="PS50179">
    <property type="entry name" value="VHS"/>
    <property type="match status" value="1"/>
</dbReference>
<feature type="domain" description="Ketosynthase family 3 (KS3)" evidence="9">
    <location>
        <begin position="3096"/>
        <end position="3518"/>
    </location>
</feature>
<reference evidence="10 11" key="1">
    <citation type="submission" date="2015-12" db="EMBL/GenBank/DDBJ databases">
        <authorList>
            <person name="Lauer A."/>
            <person name="Humrighouse B."/>
            <person name="Loparev V."/>
            <person name="Shewmaker P.L."/>
            <person name="Whitney A.M."/>
            <person name="McLaughlin R.W."/>
        </authorList>
    </citation>
    <scope>NUCLEOTIDE SEQUENCE [LARGE SCALE GENOMIC DNA]</scope>
    <source>
        <strain evidence="10 11">LMG 23085</strain>
    </source>
</reference>
<sequence length="5391" mass="613644">MKKIELSEVQKGIYFDCQFSNPIDYNISAIFLISDLDLNAMQTALDIVVAEQEILRAKLRVENDRMFMEIVETNGEKIQLLKHEESVYSEEITHHVKKITNDPFRLQDSPLFRVSIIEGNDGYICIICVHHIISDGVSMGIFQKKLVTYYQNILDGTEFTFDVDQGYSDFVLSENEYLKNGKYNKHKNFWHEKTKGMTPVDMLADFIQDNQNNGESNEKAFSISDELFYAVQEKSKELEITVFQFFFACFYVLIHKYTNQERVTLTTPFSHRPSFDLLETIGCFIYTLPISILFDRDISFSDLSKELYEEMLLCYKNTGYPNNLIARDQKSNMDGPSIFDFSFVYDFFDEEINGSCKIQNLFPKNVTFPGTMMAILHNSGETKEIKLQYKTDYFSDETIELLGRRFLYLLESIVNDCDQIISEISILQPSEENSILKMVESSPETINEYSDMKEVIEKRLAENPQSIALIGKNYKYTCKEINDKANFLAKKIVKQTNGGKETIAIQARRSPELVIAVFAVIKAGCSYLPIDIDYPEDRKAFIFKDSDVRFLLNGEKLPYPKVDKVEVYEIPLIGDMGETENLDITRKETDLLYVEYTSGSTGQPKGVLIEDHSAINVLEALDGKFPMEKEDVYCFKTAFSFDISGTELYGWIIGKGALFILEEGAEKDSAIILNSIKEYNITHINFVPSMFRLFLENVSSSNKKLLNSLKWIFLGGEAVTHEVIEQFLLLDTSIKLENVYGPTESTMWVAHQSLREKVRSAYIPIGKPLNQTRLYILNTKQELQPIGIPGELCIAGTQVARGYKKHDVLNQKLFIDNPYYDNDDEESYRKMYRTGDKARMLADGSIEYINRMDQQVKIGGVRIELGEIENTLEKIEGIIQAVVIVKSDNTLVEKLCAYYLGEELDLFFLRKQLGDHLPSYMIPALFIHVAELPYNNSGKVDRKYLETLNIDQKKNQAIKEMPKKELEKLIFKSWEEVLGFSSFGIDDNFVHIGGHSLALIQVHNKLKKQLQIEFPITDLLEMPTIRLLAEKLNSGEASAISNRKSFFSQKKFPQSSDIAIIGLSVNVPGSETIIDFWKNLVEEKESLHFYTNDELRELGIDETLINNPDYVKSKGRINNLDTFDSEFFDYSPSEVQKMSPQLRILYKGAWEAFEDAGHIPQHKTSKTGIFIGGSDDFEWYKTLVNSKENFGNIYERFTLSTNHFFATRLAYKFNITGPVFSALTGCSTTLVTTHLACQSLILGECDVALAGGITVELPNEGGYLYKKGMMFSPDGHCRPFDQKAEGTVFSNGMGLVVLKRADEAYQDGDHIYAVIKGSAINNDGSQKIGFTAPSVKGQVEVIQEAYKRAEIDPETVSYVEAHGTGTALGDPIEVQSLTEAFASSKKGFCTLGSVKGNIGHTDTAAGVVGLIKAAMVLKKRFIPATINYEEANQKIQFETTPFQVKSKGFRVETERLMRAGINSFGVGGTNAHMVLEEALDTQQVDESPNNLFVVSGKTKEAVRRNIDNILNYTDQSISKINLSHAAWTLQKGRLAFPYRYSFVINRENFNLEELLKKAVDVQITQCSQKEKLYFMFSGQGSQYQGMLRELFENSSRSTLGAVYQSLVLECFSFLEKEEAESIQEIIFGTEEPEKINQTEYTQLALFITEYSLAKLLMTLGIQPKILVGHSIGELVAATIAEVWTLEDGIKIIKKRGEVMQKQQEGSMLAVMANYQKFQHLLPENCYLSLRNTTDKCVVGGPKAAIEQLKDTLSNIGITVSVLKTSHAFHTPMMQKASEEFDLFIKEIVLNEPKIPIVSNLSGDYVKHGEMTNSSYWSKHITQTVYFEQSLTQILSDAEGVYIEIGPGNTLSSFLRQHEQQQQQVITNLVRHPKENKRDEVFLLEKIGYLWRNGVEIDWDGLSEYENRRKISLPTYSFEKSEYPITLSKHQVTLSTQEAQKKTTTTSILTNNLTDLLIESYQIVFGFKELSKHDDFFELGGDSLKAASLASIVEDEYGIKLEISDIFDHPKIEKLAQFLENNSSSAQDCSVIEATQNLPYYTLSTAQKRMFMLQMLEKDTTSYNLSSATFIYGNLDHEKVNKVIAELINRHSILKTSFEINGSSIVQKVATNVYTPFVYQDNSHQNLSIQEMNEKGYLKREIDQFVQPFQLKEAPLLRAKLIQVNAKEQILLFDVHHIAADGTSMEIIAKEFNQLYLGIPLEQGLQYKDYAVWEKENLISEELQKQKHFWLKQLEGDIPVLQMPLDYVRPEKNTFGGNRFYFMINPTLSAQIKEFSQKNGVTLYITMLCAWFILLAKYSGQKELIVGSPVSGRSQKDTRNIVGMFINMLPIKASIDSNLSSLEMINQVKERVLNAFQNQDYPFDQLVEDLNIPRTLNRNAVFDVCFDFQNMDKNELKAEGARFVSYDMPIETTSYDLVMTCQENIEQNQLEGFVDYATALFAESTILEMVANYEYILEQIVSSPKAPIETLKRFSNPHEAGMSSISAIFESKAARIKEKDALILSNGRKISYEEFNSKANQLARKLRISGISQGDMVGLIVGRDEYLMIAMVAVLKLGAAYVPIDPSFPRERIEYMIEHSETKVIISRRDIIDDLKLEVDYLDYEHVETLSDFTCEAAQNLLIQVSNTSLCYVIYTSGTTGRPKGVMVSQASVLNFIQDVDEQHIFDNENDKVFSLTTNSFDIFGFESLVSLCLGHTVYIASEEEQLDARLAGEKILKYQLTHILSTVSRIKAMVENKHFQPALKQLTCILSGGENYPLSLMHFLQESTQARIFNMYGPSETTIWSTTKDLTHATQVTIGKPIKNTEIFILDSDNNSVATGFFGELCISGSGLAIGYKNNKEENEKRFIRLNDKANTRIYKTGDRARLLENGEIELAGRLDEQVKIRGYRIELSEIEKHLQAHPLINQVVIKVFENDLGTEYLVAFYTVKTTDLDDLDLKSWLKKSVPEYMLPAKYINLKKFPILPNGKIDKNQLTVKSTMENLNELNQVHSLKESVIERSQMENNIRIIWKEVLNLETVGLEDNFFDSGGSSLGLMLVNNQLVEKLNLNTSLLDLFEHPTINSLVNFLYSSELQEEKMLIIEEKKADSFDNSDKRKEDIAIIGMSGHFPKGETIQEFWEQLVKGEEMLHHFTDEELNETGISQKMYKQSNYINAKGYLKGTEYFDSQFFGYSEKEARLMDPQIRMLHEIVWQALESAGYDPFQYEDKIGLFSGSSTNVSWLSQFFKEQQDSMSGFELLTLNDKDFFTTKVSYKLNLKGPSMNIQTACSTSLVAIHQAKESLLRGECEIAIAGGVSITYPQKEGYLWQPGMIFSRDGHCCPFSDNASGTVSGNGGGVVVLKRLSAAEKDGDMIHAVIKGSAINNDGLHKVGYTAPSISGQKEVIQTALEDAKLSSEQITYVETHGTGTELGDPIEFEALKQAFSTSKRNYCSLGAVKANIGHLDAAAGVAGFIKTVLVLKNKIVPPLINFENANEKISFEDSPFKVDKTSRKLSDVETIYAGVSSFGIGGTNVHVVIGSYDSKENVMNEEERESKVELFTFSGKTPDNMKANQQSLFNYLNKNKQVSITQVAQQLQKKAAFNYRGFQIINEHKGRITTSEFESAEKEENISKLNIVLLEGTVPWKEITQFFEEQKEKPFGKVYSQAFQEIIQIQEQEKIEKTNRLLSWAVQYAFCKALQKLGIQGKYHAFSPAMNNLCDVLKGNLTLKESLLKLTQVEEIGSLTELTSSELPLNSYFLVFGTKDEFLSLRLPKEDAKKSLILNGNKKFQSIFYEIIGNLWMMGYPMNFQQLHASVMNNIELPTYSFSKIAYPNDIVSSTHTEFIEQKSIESNKTDRPLTDILHDTWKEVLGINDCHAKDDFFELGGHSLSAIMLCSRINQEMAIELTVSEVFDNSGFEEMTAFVQQKLDGAAGAAKGFDQITKVEEQIYYDATYAQKRMYAAQKVEEERLAYNLGSAYYIYGEIKLDRLQETFQQLVDRHESFRTSFAIVDGDLKQFIAPNLTVKLTQEYILESDIDQKVSELIVPFKLSTAPLIRMNLLSISEQKHLLVIDMHHIISDQSSIHVLLKEFQLLYQNESLAPLEIQYKDFAVWQKNYLDSENYRKDLAYWKKELSGELESLAIPFDFRRTIETDRVGKNLLFDFSEELNLGINKFSKENGFTPYMIIFSTLQLLFWKYSSQEDFVLGTAVSGRSQPILEAVVGMFVNTLAIRSKINSSATVNEHMEETKKTLLQSFKHQDCQFDLLVEELKLRKTGIRNPLFDIMINYINMGTDELELESMVLEPYEFDSVDSKFDLTLTIIEKSGHFTFEAEYDSSLFKEEAIFLLGKRFIYLLEQMIKNTSTKLNELSITTPEDTQLIKRINETQTKAPIKRAIISLIEEWAHKTPDKVALRYKDRQIFYGELNERANQFARLLLSKGVKKGDRIGILIERGPLQIISILGIIKLGGVYVPIDVDFPRERITHMLKDSQAIMCITNSTQASRLSEFSSSIIIDDEKVLESFGNEPLKEISLSGDDDLYVIYTSGSSGLPKGVLVQNRSVVRVVHETNYIQIASEDVFLQLSNYAFDGSVFDIFGALSHGATLVLIDQKETLDIQRLSQVIKENQVTEFFMTASLFNMFVDWELESLQGLKFLCVGGEALSVDHVRRALDVLDDEKLINGYGPTETTVFACCHRISTVEDNQEMIPIGRPISNTNCYVLDSFNNILPMGIVGELCIGGVGLSSGYLNRDELSREKFISIDVDGEKINVYKTGDLASFDSNGVFNYLGRNDEQVKIRGYRIELGEVEAKLRMIDGISDVRVVTEIDAYGSTKLIAYYIVQPSIQIEKETMISLLKKTLPYYMIPSDFIRLASFPLTHNGKLDKQKIKQSKSISSEHTLELVDNLVFKEELGTSNNHEIKKELVLRLMRKVLDYPELTETDDFFECGGESIKAISLSQELKNSGYPVKVNEIFQYSTVKDLLKLPCFLEENKSKLQNLPEENTKTRTSEEIKKIDWNNLDIQMIQLESAISTQKTVEEFSLSACQQLHLNRGYQESGFIYDYYGDKTIEELQDVIWQIVESQQLLKSRLIEEKRMWQEVDIKTLKNLFMVSIPVIDLSVLSTKDKEYEGRYTASKIMRTPYRKKGFLWRCLILKLSSSHYQVIWGLHHLIFDGMSLEILKSQLDTYLMDRSVELKNPTKYSAYVQKLSELPKITNEKQVNDTFLLEEWGEETLNVVKQVNDSLKQLKIRVPLLELSDDFFNEALELIKSNLKPVFNKLNVEKLPMGLLQYGREIEESRYFDCVGEFLDIVPIFLERKDSQNNGIKEKLIWIKKHPIHFLTLFFAKESINQQLKQVFEEMPLPIILLNFQGYVSSDEKKAYQSFSEEDELHENNLIAKLIITVNFDEEYLYIESQ</sequence>
<dbReference type="InterPro" id="IPR014043">
    <property type="entry name" value="Acyl_transferase_dom"/>
</dbReference>
<dbReference type="InterPro" id="IPR002014">
    <property type="entry name" value="VHS_dom"/>
</dbReference>
<dbReference type="PROSITE" id="PS00012">
    <property type="entry name" value="PHOSPHOPANTETHEINE"/>
    <property type="match status" value="1"/>
</dbReference>
<dbReference type="Pfam" id="PF00550">
    <property type="entry name" value="PP-binding"/>
    <property type="match status" value="5"/>
</dbReference>
<dbReference type="Pfam" id="PF00109">
    <property type="entry name" value="ketoacyl-synt"/>
    <property type="match status" value="2"/>
</dbReference>
<evidence type="ECO:0000313" key="11">
    <source>
        <dbReference type="Proteomes" id="UP000065511"/>
    </source>
</evidence>
<evidence type="ECO:0000259" key="7">
    <source>
        <dbReference type="PROSITE" id="PS50075"/>
    </source>
</evidence>
<keyword evidence="5" id="KW-0045">Antibiotic biosynthesis</keyword>
<dbReference type="InterPro" id="IPR009081">
    <property type="entry name" value="PP-bd_ACP"/>
</dbReference>
<dbReference type="InterPro" id="IPR018201">
    <property type="entry name" value="Ketoacyl_synth_AS"/>
</dbReference>
<dbReference type="InterPro" id="IPR006162">
    <property type="entry name" value="Ppantetheine_attach_site"/>
</dbReference>
<comment type="cofactor">
    <cofactor evidence="1">
        <name>pantetheine 4'-phosphate</name>
        <dbReference type="ChEBI" id="CHEBI:47942"/>
    </cofactor>
</comment>
<accession>A0ABM5W431</accession>
<name>A0ABM5W431_9ENTE</name>
<keyword evidence="3" id="KW-0597">Phosphoprotein</keyword>
<dbReference type="InterPro" id="IPR001227">
    <property type="entry name" value="Ac_transferase_dom_sf"/>
</dbReference>
<dbReference type="PROSITE" id="PS50075">
    <property type="entry name" value="CARRIER"/>
    <property type="match status" value="5"/>
</dbReference>
<evidence type="ECO:0000256" key="5">
    <source>
        <dbReference type="ARBA" id="ARBA00023194"/>
    </source>
</evidence>
<dbReference type="InterPro" id="IPR036736">
    <property type="entry name" value="ACP-like_sf"/>
</dbReference>
<dbReference type="Gene3D" id="2.30.38.10">
    <property type="entry name" value="Luciferase, Domain 3"/>
    <property type="match status" value="3"/>
</dbReference>
<dbReference type="RefSeq" id="WP_071876851.1">
    <property type="nucleotide sequence ID" value="NZ_JXLC01000004.1"/>
</dbReference>
<dbReference type="Pfam" id="PF16197">
    <property type="entry name" value="KAsynt_C_assoc"/>
    <property type="match status" value="2"/>
</dbReference>
<dbReference type="Pfam" id="PF00668">
    <property type="entry name" value="Condensation"/>
    <property type="match status" value="4"/>
</dbReference>
<proteinExistence type="inferred from homology"/>
<dbReference type="Gene3D" id="3.30.559.10">
    <property type="entry name" value="Chloramphenicol acetyltransferase-like domain"/>
    <property type="match status" value="4"/>
</dbReference>
<feature type="domain" description="Carrier" evidence="7">
    <location>
        <begin position="2997"/>
        <end position="3072"/>
    </location>
</feature>
<dbReference type="InterPro" id="IPR014030">
    <property type="entry name" value="Ketoacyl_synth_N"/>
</dbReference>
<dbReference type="Gene3D" id="3.30.70.3290">
    <property type="match status" value="1"/>
</dbReference>
<feature type="domain" description="Carrier" evidence="7">
    <location>
        <begin position="4892"/>
        <end position="4966"/>
    </location>
</feature>
<dbReference type="Gene3D" id="3.40.47.10">
    <property type="match status" value="2"/>
</dbReference>
<dbReference type="Proteomes" id="UP000065511">
    <property type="component" value="Chromosome"/>
</dbReference>
<dbReference type="CDD" id="cd05930">
    <property type="entry name" value="A_NRPS"/>
    <property type="match status" value="2"/>
</dbReference>
<dbReference type="Gene3D" id="1.10.1240.100">
    <property type="match status" value="1"/>
</dbReference>
<dbReference type="Gene3D" id="3.30.70.250">
    <property type="entry name" value="Malonyl-CoA ACP transacylase, ACP-binding"/>
    <property type="match status" value="1"/>
</dbReference>
<dbReference type="InterPro" id="IPR000873">
    <property type="entry name" value="AMP-dep_synth/lig_dom"/>
</dbReference>
<dbReference type="CDD" id="cd00833">
    <property type="entry name" value="PKS"/>
    <property type="match status" value="2"/>
</dbReference>
<feature type="domain" description="Carrier" evidence="7">
    <location>
        <begin position="3832"/>
        <end position="3907"/>
    </location>
</feature>
<dbReference type="InterPro" id="IPR010071">
    <property type="entry name" value="AA_adenyl_dom"/>
</dbReference>
<evidence type="ECO:0000256" key="6">
    <source>
        <dbReference type="ARBA" id="ARBA00029443"/>
    </source>
</evidence>
<keyword evidence="2" id="KW-0596">Phosphopantetheine</keyword>
<dbReference type="Gene3D" id="3.40.366.10">
    <property type="entry name" value="Malonyl-Coenzyme A Acyl Carrier Protein, domain 2"/>
    <property type="match status" value="1"/>
</dbReference>
<evidence type="ECO:0000256" key="4">
    <source>
        <dbReference type="ARBA" id="ARBA00022679"/>
    </source>
</evidence>
<dbReference type="SUPFAM" id="SSF52151">
    <property type="entry name" value="FabD/lysophospholipase-like"/>
    <property type="match status" value="1"/>
</dbReference>
<evidence type="ECO:0000259" key="9">
    <source>
        <dbReference type="PROSITE" id="PS52004"/>
    </source>
</evidence>
<dbReference type="PROSITE" id="PS00455">
    <property type="entry name" value="AMP_BINDING"/>
    <property type="match status" value="2"/>
</dbReference>
<dbReference type="InterPro" id="IPR001242">
    <property type="entry name" value="Condensation_dom"/>
</dbReference>
<dbReference type="PANTHER" id="PTHR45527:SF1">
    <property type="entry name" value="FATTY ACID SYNTHASE"/>
    <property type="match status" value="1"/>
</dbReference>
<dbReference type="SUPFAM" id="SSF47336">
    <property type="entry name" value="ACP-like"/>
    <property type="match status" value="5"/>
</dbReference>
<feature type="domain" description="Ketosynthase family 3 (KS3)" evidence="9">
    <location>
        <begin position="1055"/>
        <end position="1477"/>
    </location>
</feature>
<dbReference type="InterPro" id="IPR023213">
    <property type="entry name" value="CAT-like_dom_sf"/>
</dbReference>
<dbReference type="InterPro" id="IPR020806">
    <property type="entry name" value="PKS_PP-bd"/>
</dbReference>
<feature type="domain" description="Carrier" evidence="7">
    <location>
        <begin position="961"/>
        <end position="1036"/>
    </location>
</feature>
<evidence type="ECO:0008006" key="12">
    <source>
        <dbReference type="Google" id="ProtNLM"/>
    </source>
</evidence>
<dbReference type="InterPro" id="IPR016036">
    <property type="entry name" value="Malonyl_transacylase_ACP-bd"/>
</dbReference>
<dbReference type="InterPro" id="IPR020845">
    <property type="entry name" value="AMP-binding_CS"/>
</dbReference>
<dbReference type="EMBL" id="CP013614">
    <property type="protein sequence ID" value="ALR99832.1"/>
    <property type="molecule type" value="Genomic_DNA"/>
</dbReference>
<dbReference type="InterPro" id="IPR016039">
    <property type="entry name" value="Thiolase-like"/>
</dbReference>
<evidence type="ECO:0000313" key="10">
    <source>
        <dbReference type="EMBL" id="ALR99832.1"/>
    </source>
</evidence>
<keyword evidence="11" id="KW-1185">Reference proteome</keyword>
<feature type="domain" description="Carrier" evidence="7">
    <location>
        <begin position="1947"/>
        <end position="2022"/>
    </location>
</feature>